<accession>A0ACC4DWL1</accession>
<comment type="caution">
    <text evidence="1">The sequence shown here is derived from an EMBL/GenBank/DDBJ whole genome shotgun (WGS) entry which is preliminary data.</text>
</comment>
<protein>
    <submittedName>
        <fullName evidence="1">Uncharacterized protein</fullName>
    </submittedName>
</protein>
<reference evidence="1" key="1">
    <citation type="submission" date="2024-12" db="EMBL/GenBank/DDBJ databases">
        <title>Comparative genomics and development of molecular markers within Purpureocillium lilacinum and among Purpureocillium species.</title>
        <authorList>
            <person name="Yeh Z.-Y."/>
            <person name="Ni N.-T."/>
            <person name="Lo P.-H."/>
            <person name="Mushyakhwo K."/>
            <person name="Lin C.-F."/>
            <person name="Nai Y.-S."/>
        </authorList>
    </citation>
    <scope>NUCLEOTIDE SEQUENCE</scope>
    <source>
        <strain evidence="1">NCHU-NPUST-175</strain>
    </source>
</reference>
<name>A0ACC4DWL1_PURLI</name>
<evidence type="ECO:0000313" key="2">
    <source>
        <dbReference type="Proteomes" id="UP001638806"/>
    </source>
</evidence>
<sequence>MAPQPGRQRGGIRPTLRRQPSPAALRVQLALTECGVSLAPRPNATTTPIRKVFFQRTVRSLGVFLAVSWPPCNIWSSVGVWRPPLRDRRHAVTVTRHQRTHPPAGGGGLPCLTSPPSARFLAPKHTAHAHPVRLAVRRFLLLHEPPDIRHARQEAQHPLLPHPIVPGDLLAASNATPPGAEYAGTSRFRESHSLEHLIQTRA</sequence>
<proteinExistence type="predicted"/>
<organism evidence="1 2">
    <name type="scientific">Purpureocillium lilacinum</name>
    <name type="common">Paecilomyces lilacinus</name>
    <dbReference type="NCBI Taxonomy" id="33203"/>
    <lineage>
        <taxon>Eukaryota</taxon>
        <taxon>Fungi</taxon>
        <taxon>Dikarya</taxon>
        <taxon>Ascomycota</taxon>
        <taxon>Pezizomycotina</taxon>
        <taxon>Sordariomycetes</taxon>
        <taxon>Hypocreomycetidae</taxon>
        <taxon>Hypocreales</taxon>
        <taxon>Ophiocordycipitaceae</taxon>
        <taxon>Purpureocillium</taxon>
    </lineage>
</organism>
<dbReference type="Proteomes" id="UP001638806">
    <property type="component" value="Unassembled WGS sequence"/>
</dbReference>
<gene>
    <name evidence="1" type="ORF">ACCO45_005564</name>
</gene>
<dbReference type="EMBL" id="JBGNUJ010000004">
    <property type="protein sequence ID" value="KAL3960447.1"/>
    <property type="molecule type" value="Genomic_DNA"/>
</dbReference>
<keyword evidence="2" id="KW-1185">Reference proteome</keyword>
<evidence type="ECO:0000313" key="1">
    <source>
        <dbReference type="EMBL" id="KAL3960447.1"/>
    </source>
</evidence>